<proteinExistence type="predicted"/>
<dbReference type="Proteomes" id="UP000186040">
    <property type="component" value="Unassembled WGS sequence"/>
</dbReference>
<dbReference type="Gene3D" id="3.40.50.150">
    <property type="entry name" value="Vaccinia Virus protein VP39"/>
    <property type="match status" value="1"/>
</dbReference>
<evidence type="ECO:0008006" key="4">
    <source>
        <dbReference type="Google" id="ProtNLM"/>
    </source>
</evidence>
<evidence type="ECO:0000256" key="1">
    <source>
        <dbReference type="SAM" id="MobiDB-lite"/>
    </source>
</evidence>
<feature type="region of interest" description="Disordered" evidence="1">
    <location>
        <begin position="224"/>
        <end position="247"/>
    </location>
</feature>
<feature type="compositionally biased region" description="Low complexity" evidence="1">
    <location>
        <begin position="224"/>
        <end position="238"/>
    </location>
</feature>
<dbReference type="InterPro" id="IPR029063">
    <property type="entry name" value="SAM-dependent_MTases_sf"/>
</dbReference>
<evidence type="ECO:0000313" key="3">
    <source>
        <dbReference type="Proteomes" id="UP000186040"/>
    </source>
</evidence>
<name>A0A1Q9LS63_9PSEU</name>
<dbReference type="SUPFAM" id="SSF53335">
    <property type="entry name" value="S-adenosyl-L-methionine-dependent methyltransferases"/>
    <property type="match status" value="1"/>
</dbReference>
<protein>
    <recommendedName>
        <fullName evidence="4">Methyltransferase type 11 domain-containing protein</fullName>
    </recommendedName>
</protein>
<dbReference type="EMBL" id="MKQR01000006">
    <property type="protein sequence ID" value="OLR94841.1"/>
    <property type="molecule type" value="Genomic_DNA"/>
</dbReference>
<reference evidence="2 3" key="1">
    <citation type="submission" date="2016-10" db="EMBL/GenBank/DDBJ databases">
        <title>The Draft Genome Sequence of Actinokineospora bangkokensis 44EHWT reveals the biosynthetic pathway of antifungal compounds Thailandins with unusual extender unit butylmalonyl-CoA.</title>
        <authorList>
            <person name="Greule A."/>
            <person name="Intra B."/>
            <person name="Flemming S."/>
            <person name="Rommel M.G."/>
            <person name="Panbangred W."/>
            <person name="Bechthold A."/>
        </authorList>
    </citation>
    <scope>NUCLEOTIDE SEQUENCE [LARGE SCALE GENOMIC DNA]</scope>
    <source>
        <strain evidence="2 3">44EHW</strain>
    </source>
</reference>
<organism evidence="2 3">
    <name type="scientific">Actinokineospora bangkokensis</name>
    <dbReference type="NCBI Taxonomy" id="1193682"/>
    <lineage>
        <taxon>Bacteria</taxon>
        <taxon>Bacillati</taxon>
        <taxon>Actinomycetota</taxon>
        <taxon>Actinomycetes</taxon>
        <taxon>Pseudonocardiales</taxon>
        <taxon>Pseudonocardiaceae</taxon>
        <taxon>Actinokineospora</taxon>
    </lineage>
</organism>
<gene>
    <name evidence="2" type="ORF">BJP25_09455</name>
</gene>
<dbReference type="OrthoDB" id="9787807at2"/>
<comment type="caution">
    <text evidence="2">The sequence shown here is derived from an EMBL/GenBank/DDBJ whole genome shotgun (WGS) entry which is preliminary data.</text>
</comment>
<dbReference type="AlphaFoldDB" id="A0A1Q9LS63"/>
<dbReference type="STRING" id="1193682.BJP25_09455"/>
<accession>A0A1Q9LS63</accession>
<evidence type="ECO:0000313" key="2">
    <source>
        <dbReference type="EMBL" id="OLR94841.1"/>
    </source>
</evidence>
<keyword evidence="3" id="KW-1185">Reference proteome</keyword>
<dbReference type="RefSeq" id="WP_075973409.1">
    <property type="nucleotide sequence ID" value="NZ_MKQR01000006.1"/>
</dbReference>
<sequence length="247" mass="25779">MRGLDPPPEQVVITSRDYDEYLAALGLDEPALLRARVLDCPGGASDFARTVRERGGRAVSADPLYAGTPDEVAAAVGAALERGLGRAVAALRRGGAGWSAGLPEYVERRRRSALRFLADYARDRAAGGSDYVAAALPALPFPDGAFDLAVVPNLLFAYADLFDLDWHAAAVRELVRVAAEVRVHPLTGVDGLPYPRLGELRRALAATGVGTTVRAGTLVCRVRRSAPGPSTTAAPPRSGATGGGAGR</sequence>